<evidence type="ECO:0000259" key="17">
    <source>
        <dbReference type="PROSITE" id="PS50238"/>
    </source>
</evidence>
<feature type="domain" description="SH3" evidence="15">
    <location>
        <begin position="702"/>
        <end position="760"/>
    </location>
</feature>
<dbReference type="RefSeq" id="XP_023189560.1">
    <property type="nucleotide sequence ID" value="XM_023333792.1"/>
</dbReference>
<dbReference type="GeneTree" id="ENSGT00940000159559"/>
<dbReference type="Pfam" id="PF16746">
    <property type="entry name" value="BAR_3"/>
    <property type="match status" value="1"/>
</dbReference>
<keyword evidence="5" id="KW-0343">GTPase activation</keyword>
<dbReference type="AlphaFoldDB" id="M4AHB7"/>
<proteinExistence type="predicted"/>
<dbReference type="PROSITE" id="PS50238">
    <property type="entry name" value="RHOGAP"/>
    <property type="match status" value="1"/>
</dbReference>
<feature type="region of interest" description="Disordered" evidence="14">
    <location>
        <begin position="575"/>
        <end position="605"/>
    </location>
</feature>
<dbReference type="InterPro" id="IPR036028">
    <property type="entry name" value="SH3-like_dom_sf"/>
</dbReference>
<organism evidence="18 19">
    <name type="scientific">Xiphophorus maculatus</name>
    <name type="common">Southern platyfish</name>
    <name type="synonym">Platypoecilus maculatus</name>
    <dbReference type="NCBI Taxonomy" id="8083"/>
    <lineage>
        <taxon>Eukaryota</taxon>
        <taxon>Metazoa</taxon>
        <taxon>Chordata</taxon>
        <taxon>Craniata</taxon>
        <taxon>Vertebrata</taxon>
        <taxon>Euteleostomi</taxon>
        <taxon>Actinopterygii</taxon>
        <taxon>Neopterygii</taxon>
        <taxon>Teleostei</taxon>
        <taxon>Neoteleostei</taxon>
        <taxon>Acanthomorphata</taxon>
        <taxon>Ovalentaria</taxon>
        <taxon>Atherinomorphae</taxon>
        <taxon>Cyprinodontiformes</taxon>
        <taxon>Poeciliidae</taxon>
        <taxon>Poeciliinae</taxon>
        <taxon>Xiphophorus</taxon>
    </lineage>
</organism>
<dbReference type="InterPro" id="IPR008936">
    <property type="entry name" value="Rho_GTPase_activation_prot"/>
</dbReference>
<dbReference type="SMART" id="SM00324">
    <property type="entry name" value="RhoGAP"/>
    <property type="match status" value="1"/>
</dbReference>
<dbReference type="InterPro" id="IPR000198">
    <property type="entry name" value="RhoGAP_dom"/>
</dbReference>
<evidence type="ECO:0000256" key="14">
    <source>
        <dbReference type="SAM" id="MobiDB-lite"/>
    </source>
</evidence>
<evidence type="ECO:0000313" key="19">
    <source>
        <dbReference type="Proteomes" id="UP000002852"/>
    </source>
</evidence>
<feature type="compositionally biased region" description="Low complexity" evidence="14">
    <location>
        <begin position="660"/>
        <end position="685"/>
    </location>
</feature>
<dbReference type="GO" id="GO:0005096">
    <property type="term" value="F:GTPase activator activity"/>
    <property type="evidence" value="ECO:0007669"/>
    <property type="project" value="UniProtKB-KW"/>
</dbReference>
<dbReference type="CDD" id="cd01249">
    <property type="entry name" value="BAR-PH_GRAF_family"/>
    <property type="match status" value="1"/>
</dbReference>
<protein>
    <recommendedName>
        <fullName evidence="11">Rho GTPase-activating protein 10</fullName>
    </recommendedName>
    <alternativeName>
        <fullName evidence="12">Rho-type GTPase-activating protein 10</fullName>
    </alternativeName>
</protein>
<evidence type="ECO:0000256" key="6">
    <source>
        <dbReference type="ARBA" id="ARBA00022475"/>
    </source>
</evidence>
<dbReference type="FunFam" id="1.20.1270.60:FF:000001">
    <property type="entry name" value="Rho GTPase-activating protein 26"/>
    <property type="match status" value="1"/>
</dbReference>
<dbReference type="InterPro" id="IPR011993">
    <property type="entry name" value="PH-like_dom_sf"/>
</dbReference>
<evidence type="ECO:0000313" key="18">
    <source>
        <dbReference type="Ensembl" id="ENSXMAP00000013861.2"/>
    </source>
</evidence>
<keyword evidence="19" id="KW-1185">Reference proteome</keyword>
<dbReference type="CTD" id="79658"/>
<dbReference type="Pfam" id="PF00620">
    <property type="entry name" value="RhoGAP"/>
    <property type="match status" value="1"/>
</dbReference>
<dbReference type="GO" id="GO:0005886">
    <property type="term" value="C:plasma membrane"/>
    <property type="evidence" value="ECO:0007669"/>
    <property type="project" value="UniProtKB-SubCell"/>
</dbReference>
<evidence type="ECO:0000256" key="8">
    <source>
        <dbReference type="ARBA" id="ARBA00022753"/>
    </source>
</evidence>
<dbReference type="Gene3D" id="2.30.30.40">
    <property type="entry name" value="SH3 Domains"/>
    <property type="match status" value="1"/>
</dbReference>
<evidence type="ECO:0000256" key="5">
    <source>
        <dbReference type="ARBA" id="ARBA00022468"/>
    </source>
</evidence>
<dbReference type="eggNOG" id="KOG1451">
    <property type="taxonomic scope" value="Eukaryota"/>
</dbReference>
<comment type="function">
    <text evidence="10">GTPase-activating protein that catalyzes the conversion of active GTP-bound Rho GTPases to their inactive GDP-bound form, thus suppressing various Rho GTPase-mediated cellular processes. Also converts Cdc42 to an inactive GDP-bound state. Essential for PTKB2 regulation of cytoskeletal organization via Rho family GTPases. Inhibits PAK2 proteolytic fragment PAK-2p34 kinase activity and changes its localization from the nucleus to the perinuclear region. Stabilizes PAK-2p34 thereby increasing stimulation of cell death. Associates with MICAL1 on the endosomal membrane to promote Rab8-Rab10-dependent tubule extension. After dissociation with MICAL1, recruits WDR44 which connects the endoplasmic reticulum (ER) with the endosomal tubule, thereby participating in the export of a subset of neosynthesized proteins.</text>
</comment>
<evidence type="ECO:0000256" key="1">
    <source>
        <dbReference type="ARBA" id="ARBA00004236"/>
    </source>
</evidence>
<dbReference type="GeneID" id="102217709"/>
<dbReference type="PROSITE" id="PS50003">
    <property type="entry name" value="PH_DOMAIN"/>
    <property type="match status" value="1"/>
</dbReference>
<reference evidence="18" key="4">
    <citation type="submission" date="2025-09" db="UniProtKB">
        <authorList>
            <consortium name="Ensembl"/>
        </authorList>
    </citation>
    <scope>IDENTIFICATION</scope>
    <source>
        <strain evidence="18">JP 163 A</strain>
    </source>
</reference>
<evidence type="ECO:0000256" key="4">
    <source>
        <dbReference type="ARBA" id="ARBA00022443"/>
    </source>
</evidence>
<dbReference type="FunFam" id="1.10.555.10:FF:000006">
    <property type="entry name" value="Rho GTPase activating protein 26"/>
    <property type="match status" value="1"/>
</dbReference>
<dbReference type="Pfam" id="PF00169">
    <property type="entry name" value="PH"/>
    <property type="match status" value="1"/>
</dbReference>
<dbReference type="FunFam" id="2.30.29.30:FF:000157">
    <property type="entry name" value="Putative rho GTPase-activating protein 10"/>
    <property type="match status" value="1"/>
</dbReference>
<keyword evidence="8" id="KW-0967">Endosome</keyword>
<feature type="compositionally biased region" description="Low complexity" evidence="14">
    <location>
        <begin position="631"/>
        <end position="648"/>
    </location>
</feature>
<dbReference type="SUPFAM" id="SSF48350">
    <property type="entry name" value="GTPase activation domain, GAP"/>
    <property type="match status" value="1"/>
</dbReference>
<dbReference type="Pfam" id="PF14604">
    <property type="entry name" value="SH3_9"/>
    <property type="match status" value="1"/>
</dbReference>
<keyword evidence="4 13" id="KW-0728">SH3 domain</keyword>
<dbReference type="Ensembl" id="ENSXMAT00000013878.2">
    <property type="protein sequence ID" value="ENSXMAP00000013861.2"/>
    <property type="gene ID" value="ENSXMAG00000013826.2"/>
</dbReference>
<dbReference type="InterPro" id="IPR001452">
    <property type="entry name" value="SH3_domain"/>
</dbReference>
<comment type="subcellular location">
    <subcellularLocation>
        <location evidence="1">Cell membrane</location>
    </subcellularLocation>
    <subcellularLocation>
        <location evidence="2">Cytoplasm</location>
        <location evidence="2">Perinuclear region</location>
    </subcellularLocation>
    <subcellularLocation>
        <location evidence="3">Endosome membrane</location>
    </subcellularLocation>
</comment>
<dbReference type="Proteomes" id="UP000002852">
    <property type="component" value="Unassembled WGS sequence"/>
</dbReference>
<dbReference type="GO" id="GO:0007165">
    <property type="term" value="P:signal transduction"/>
    <property type="evidence" value="ECO:0007669"/>
    <property type="project" value="InterPro"/>
</dbReference>
<evidence type="ECO:0000256" key="12">
    <source>
        <dbReference type="ARBA" id="ARBA00083384"/>
    </source>
</evidence>
<dbReference type="PANTHER" id="PTHR12552:SF5">
    <property type="entry name" value="RHO GTPASE-ACTIVATING PROTEIN 10"/>
    <property type="match status" value="1"/>
</dbReference>
<dbReference type="PANTHER" id="PTHR12552">
    <property type="entry name" value="OLIGOPHRENIN 1"/>
    <property type="match status" value="1"/>
</dbReference>
<dbReference type="OrthoDB" id="3183924at2759"/>
<dbReference type="GO" id="GO:0048471">
    <property type="term" value="C:perinuclear region of cytoplasm"/>
    <property type="evidence" value="ECO:0007669"/>
    <property type="project" value="UniProtKB-SubCell"/>
</dbReference>
<reference evidence="19" key="1">
    <citation type="submission" date="2012-01" db="EMBL/GenBank/DDBJ databases">
        <authorList>
            <person name="Walter R."/>
            <person name="Schartl M."/>
            <person name="Warren W."/>
        </authorList>
    </citation>
    <scope>NUCLEOTIDE SEQUENCE [LARGE SCALE GENOMIC DNA]</scope>
    <source>
        <strain evidence="19">JP 163 A</strain>
    </source>
</reference>
<evidence type="ECO:0000259" key="16">
    <source>
        <dbReference type="PROSITE" id="PS50003"/>
    </source>
</evidence>
<name>M4AHB7_XIPMA</name>
<evidence type="ECO:0000256" key="9">
    <source>
        <dbReference type="ARBA" id="ARBA00023136"/>
    </source>
</evidence>
<dbReference type="InterPro" id="IPR047225">
    <property type="entry name" value="PH_GRAF"/>
</dbReference>
<dbReference type="Gene3D" id="1.20.1270.60">
    <property type="entry name" value="Arfaptin homology (AH) domain/BAR domain"/>
    <property type="match status" value="1"/>
</dbReference>
<evidence type="ECO:0000256" key="11">
    <source>
        <dbReference type="ARBA" id="ARBA00070231"/>
    </source>
</evidence>
<dbReference type="InterPro" id="IPR027267">
    <property type="entry name" value="AH/BAR_dom_sf"/>
</dbReference>
<dbReference type="KEGG" id="xma:102217709"/>
<dbReference type="SMART" id="SM00326">
    <property type="entry name" value="SH3"/>
    <property type="match status" value="1"/>
</dbReference>
<dbReference type="SUPFAM" id="SSF50729">
    <property type="entry name" value="PH domain-like"/>
    <property type="match status" value="1"/>
</dbReference>
<dbReference type="GO" id="GO:0010008">
    <property type="term" value="C:endosome membrane"/>
    <property type="evidence" value="ECO:0007669"/>
    <property type="project" value="UniProtKB-SubCell"/>
</dbReference>
<keyword evidence="7" id="KW-0963">Cytoplasm</keyword>
<dbReference type="Gene3D" id="2.30.29.30">
    <property type="entry name" value="Pleckstrin-homology domain (PH domain)/Phosphotyrosine-binding domain (PTB)"/>
    <property type="match status" value="1"/>
</dbReference>
<evidence type="ECO:0000256" key="10">
    <source>
        <dbReference type="ARBA" id="ARBA00054039"/>
    </source>
</evidence>
<evidence type="ECO:0000256" key="3">
    <source>
        <dbReference type="ARBA" id="ARBA00004608"/>
    </source>
</evidence>
<feature type="domain" description="Rho-GAP" evidence="17">
    <location>
        <begin position="389"/>
        <end position="573"/>
    </location>
</feature>
<dbReference type="HOGENOM" id="CLU_011532_2_0_1"/>
<evidence type="ECO:0000256" key="7">
    <source>
        <dbReference type="ARBA" id="ARBA00022490"/>
    </source>
</evidence>
<dbReference type="SUPFAM" id="SSF103657">
    <property type="entry name" value="BAR/IMD domain-like"/>
    <property type="match status" value="1"/>
</dbReference>
<reference evidence="19" key="2">
    <citation type="journal article" date="2013" name="Nat. Genet.">
        <title>The genome of the platyfish, Xiphophorus maculatus, provides insights into evolutionary adaptation and several complex traits.</title>
        <authorList>
            <person name="Schartl M."/>
            <person name="Walter R.B."/>
            <person name="Shen Y."/>
            <person name="Garcia T."/>
            <person name="Catchen J."/>
            <person name="Amores A."/>
            <person name="Braasch I."/>
            <person name="Chalopin D."/>
            <person name="Volff J.N."/>
            <person name="Lesch K.P."/>
            <person name="Bisazza A."/>
            <person name="Minx P."/>
            <person name="Hillier L."/>
            <person name="Wilson R.K."/>
            <person name="Fuerstenberg S."/>
            <person name="Boore J."/>
            <person name="Searle S."/>
            <person name="Postlethwait J.H."/>
            <person name="Warren W.C."/>
        </authorList>
    </citation>
    <scope>NUCLEOTIDE SEQUENCE [LARGE SCALE GENOMIC DNA]</scope>
    <source>
        <strain evidence="19">JP 163 A</strain>
    </source>
</reference>
<evidence type="ECO:0000256" key="13">
    <source>
        <dbReference type="PROSITE-ProRule" id="PRU00192"/>
    </source>
</evidence>
<dbReference type="Gene3D" id="1.10.555.10">
    <property type="entry name" value="Rho GTPase activation protein"/>
    <property type="match status" value="1"/>
</dbReference>
<dbReference type="FunFam" id="2.30.30.40:FF:000055">
    <property type="entry name" value="rho GTPase-activating protein 26 isoform X1"/>
    <property type="match status" value="1"/>
</dbReference>
<dbReference type="InterPro" id="IPR001849">
    <property type="entry name" value="PH_domain"/>
</dbReference>
<evidence type="ECO:0000259" key="15">
    <source>
        <dbReference type="PROSITE" id="PS50002"/>
    </source>
</evidence>
<dbReference type="PROSITE" id="PS50002">
    <property type="entry name" value="SH3"/>
    <property type="match status" value="1"/>
</dbReference>
<feature type="region of interest" description="Disordered" evidence="14">
    <location>
        <begin position="624"/>
        <end position="706"/>
    </location>
</feature>
<accession>M4AHB7</accession>
<evidence type="ECO:0000256" key="2">
    <source>
        <dbReference type="ARBA" id="ARBA00004556"/>
    </source>
</evidence>
<dbReference type="InterPro" id="IPR047234">
    <property type="entry name" value="GRAF_fam"/>
</dbReference>
<dbReference type="SMART" id="SM00233">
    <property type="entry name" value="PH"/>
    <property type="match status" value="1"/>
</dbReference>
<sequence length="760" mass="86066">MGLAPLEFSECYLDSPSFREKIKAQEIELDKTNRFIKELYKDGKNLINATKQLGMAQRKFAQCLGEFQFEFIGDAKTDDEKCIDESLQEFSMFLKNLEDQRELMMRNITETLMKPLEKFRKEQLGNARAERKRYEKETEKYYSSLEKLLNLSAKKKEPQLQEADSQVEIMRQHFQEESLEYVCKLQEIQERKKFECVEPMLAFFQTVFTFYHQGYELAKDFDHYKTDLQINIQNTRSRFEGTRSEVHELMKRIKDTPQEYRQTSPISFEGYLYVQEKRPPPFGSSWVKRYCTFVKEQKILHMVTFDHRSGGKIGETESVTLKSCVRKTTDMLDRRFCLELDITDRPGTVLTVQALSEDDHKLWMHAMGGKEPIGCYLGRALSKERGIDAQLDDVGLGFLKNSITAIETRGINDQGLYRVGGVSSKVQKLLSLMIDEKSNEMDLSASEDWDVKTITSALKLYLRSLPEPLMTYELYKEFINPAKGGSPESRIQAIHHLVHKLPERNRQVLGLLMKHLANVAAHSKQNLMTVANLGVVFGPTLMRPQEETVAAIMDLKFQNIVVEILIEHHEKIFTDSPELSPLSPTGPVLSAPTRQSKKVSRQNRPLAVYNPQVLDIQNAGDGSVLTADETSMGSNESVSSQSSSASTSELEKADHPTLTASLSSGSNSRSLQASFSASGASGDSLTAATTAGTDKEKQEQSVTNRKAKAVYPCEAEHETELSFQVGAIFSHVVPSREPGWLEGELEGKKGLIPENYVEML</sequence>
<keyword evidence="6" id="KW-1003">Cell membrane</keyword>
<reference evidence="18" key="3">
    <citation type="submission" date="2025-08" db="UniProtKB">
        <authorList>
            <consortium name="Ensembl"/>
        </authorList>
    </citation>
    <scope>IDENTIFICATION</scope>
    <source>
        <strain evidence="18">JP 163 A</strain>
    </source>
</reference>
<keyword evidence="9" id="KW-0472">Membrane</keyword>
<dbReference type="GO" id="GO:0005829">
    <property type="term" value="C:cytosol"/>
    <property type="evidence" value="ECO:0007669"/>
    <property type="project" value="UniProtKB-ARBA"/>
</dbReference>
<feature type="domain" description="PH" evidence="16">
    <location>
        <begin position="265"/>
        <end position="372"/>
    </location>
</feature>
<dbReference type="SUPFAM" id="SSF50044">
    <property type="entry name" value="SH3-domain"/>
    <property type="match status" value="1"/>
</dbReference>
<dbReference type="InterPro" id="IPR004148">
    <property type="entry name" value="BAR_dom"/>
</dbReference>